<evidence type="ECO:0000313" key="2">
    <source>
        <dbReference type="Proteomes" id="UP000644756"/>
    </source>
</evidence>
<dbReference type="AlphaFoldDB" id="A0A917CSK7"/>
<gene>
    <name evidence="1" type="ORF">GCM10010916_14240</name>
</gene>
<evidence type="ECO:0000313" key="1">
    <source>
        <dbReference type="EMBL" id="GGF98162.1"/>
    </source>
</evidence>
<keyword evidence="2" id="KW-1185">Reference proteome</keyword>
<accession>A0A917CSK7</accession>
<dbReference type="RefSeq" id="WP_188530370.1">
    <property type="nucleotide sequence ID" value="NZ_BMGR01000004.1"/>
</dbReference>
<dbReference type="Proteomes" id="UP000644756">
    <property type="component" value="Unassembled WGS sequence"/>
</dbReference>
<reference evidence="1" key="1">
    <citation type="journal article" date="2014" name="Int. J. Syst. Evol. Microbiol.">
        <title>Complete genome sequence of Corynebacterium casei LMG S-19264T (=DSM 44701T), isolated from a smear-ripened cheese.</title>
        <authorList>
            <consortium name="US DOE Joint Genome Institute (JGI-PGF)"/>
            <person name="Walter F."/>
            <person name="Albersmeier A."/>
            <person name="Kalinowski J."/>
            <person name="Ruckert C."/>
        </authorList>
    </citation>
    <scope>NUCLEOTIDE SEQUENCE</scope>
    <source>
        <strain evidence="1">CGMCC 1.12987</strain>
    </source>
</reference>
<dbReference type="EMBL" id="BMGR01000004">
    <property type="protein sequence ID" value="GGF98162.1"/>
    <property type="molecule type" value="Genomic_DNA"/>
</dbReference>
<name>A0A917CSK7_9BACL</name>
<protein>
    <submittedName>
        <fullName evidence="1">Uncharacterized protein</fullName>
    </submittedName>
</protein>
<reference evidence="1" key="2">
    <citation type="submission" date="2020-09" db="EMBL/GenBank/DDBJ databases">
        <authorList>
            <person name="Sun Q."/>
            <person name="Zhou Y."/>
        </authorList>
    </citation>
    <scope>NUCLEOTIDE SEQUENCE</scope>
    <source>
        <strain evidence="1">CGMCC 1.12987</strain>
    </source>
</reference>
<organism evidence="1 2">
    <name type="scientific">Paenibacillus abyssi</name>
    <dbReference type="NCBI Taxonomy" id="1340531"/>
    <lineage>
        <taxon>Bacteria</taxon>
        <taxon>Bacillati</taxon>
        <taxon>Bacillota</taxon>
        <taxon>Bacilli</taxon>
        <taxon>Bacillales</taxon>
        <taxon>Paenibacillaceae</taxon>
        <taxon>Paenibacillus</taxon>
    </lineage>
</organism>
<proteinExistence type="predicted"/>
<sequence length="160" mass="17296">MNNCPQNTSVIFNKLIVNAVEDTSGIFIGTNLAIGWSTYTKSNQGVGSVKNANISKALNIVNDQDMMDMPVEDSKSITMPADGEFQQHCEIAFQSVNALSVSNGSAIDIGENRQYGWSSVHKNNYGTGKNIGSNRLTSIANFIQDNDVIDAPAHLEGQRV</sequence>
<comment type="caution">
    <text evidence="1">The sequence shown here is derived from an EMBL/GenBank/DDBJ whole genome shotgun (WGS) entry which is preliminary data.</text>
</comment>